<feature type="compositionally biased region" description="Basic and acidic residues" evidence="1">
    <location>
        <begin position="190"/>
        <end position="203"/>
    </location>
</feature>
<dbReference type="GO" id="GO:0035197">
    <property type="term" value="F:siRNA binding"/>
    <property type="evidence" value="ECO:0007669"/>
    <property type="project" value="TreeGrafter"/>
</dbReference>
<proteinExistence type="predicted"/>
<dbReference type="PANTHER" id="PTHR21357">
    <property type="entry name" value="FAM172 FAMILY PROTEIN HOMOLOG CG10038"/>
    <property type="match status" value="1"/>
</dbReference>
<evidence type="ECO:0008006" key="4">
    <source>
        <dbReference type="Google" id="ProtNLM"/>
    </source>
</evidence>
<dbReference type="GO" id="GO:0005634">
    <property type="term" value="C:nucleus"/>
    <property type="evidence" value="ECO:0007669"/>
    <property type="project" value="TreeGrafter"/>
</dbReference>
<dbReference type="AlphaFoldDB" id="A0AAD2G9K6"/>
<comment type="caution">
    <text evidence="2">The sequence shown here is derived from an EMBL/GenBank/DDBJ whole genome shotgun (WGS) entry which is preliminary data.</text>
</comment>
<feature type="compositionally biased region" description="Low complexity" evidence="1">
    <location>
        <begin position="30"/>
        <end position="40"/>
    </location>
</feature>
<reference evidence="2" key="1">
    <citation type="submission" date="2023-08" db="EMBL/GenBank/DDBJ databases">
        <authorList>
            <person name="Audoor S."/>
            <person name="Bilcke G."/>
        </authorList>
    </citation>
    <scope>NUCLEOTIDE SEQUENCE</scope>
</reference>
<accession>A0AAD2G9K6</accession>
<feature type="region of interest" description="Disordered" evidence="1">
    <location>
        <begin position="161"/>
        <end position="203"/>
    </location>
</feature>
<gene>
    <name evidence="2" type="ORF">CYCCA115_LOCUS22252</name>
</gene>
<organism evidence="2 3">
    <name type="scientific">Cylindrotheca closterium</name>
    <dbReference type="NCBI Taxonomy" id="2856"/>
    <lineage>
        <taxon>Eukaryota</taxon>
        <taxon>Sar</taxon>
        <taxon>Stramenopiles</taxon>
        <taxon>Ochrophyta</taxon>
        <taxon>Bacillariophyta</taxon>
        <taxon>Bacillariophyceae</taxon>
        <taxon>Bacillariophycidae</taxon>
        <taxon>Bacillariales</taxon>
        <taxon>Bacillariaceae</taxon>
        <taxon>Cylindrotheca</taxon>
    </lineage>
</organism>
<dbReference type="GO" id="GO:0031048">
    <property type="term" value="P:regulatory ncRNA-mediated heterochromatin formation"/>
    <property type="evidence" value="ECO:0007669"/>
    <property type="project" value="TreeGrafter"/>
</dbReference>
<feature type="compositionally biased region" description="Basic residues" evidence="1">
    <location>
        <begin position="41"/>
        <end position="56"/>
    </location>
</feature>
<dbReference type="InterPro" id="IPR048263">
    <property type="entry name" value="Arb2"/>
</dbReference>
<feature type="region of interest" description="Disordered" evidence="1">
    <location>
        <begin position="1"/>
        <end position="62"/>
    </location>
</feature>
<feature type="compositionally biased region" description="Basic and acidic residues" evidence="1">
    <location>
        <begin position="1"/>
        <end position="10"/>
    </location>
</feature>
<name>A0AAD2G9K6_9STRA</name>
<evidence type="ECO:0000256" key="1">
    <source>
        <dbReference type="SAM" id="MobiDB-lite"/>
    </source>
</evidence>
<dbReference type="PANTHER" id="PTHR21357:SF4">
    <property type="entry name" value="FAM172 FAMILY PROTEIN HOMOLOG CG10038"/>
    <property type="match status" value="1"/>
</dbReference>
<feature type="compositionally biased region" description="Acidic residues" evidence="1">
    <location>
        <begin position="175"/>
        <end position="184"/>
    </location>
</feature>
<evidence type="ECO:0000313" key="2">
    <source>
        <dbReference type="EMBL" id="CAJ1966669.1"/>
    </source>
</evidence>
<dbReference type="Proteomes" id="UP001295423">
    <property type="component" value="Unassembled WGS sequence"/>
</dbReference>
<sequence length="530" mass="59300">MEAAPEHGEVIPESTDLSTLEEHEKKRQESSTSISSNSSSPKKRRPSLKKVRRGSHHIANPFSVIKHKAGSAIGHVFHIFSHQRHHDDDNDGHHDDGHQHIITETVQSQPTRVRGGVRLRGCSTDDEHRSKTRELVLILRSSKGEDALLATGFEYRTISPSADAKSEAPDLHLETEDEIEEERDPAESAINDHEASKNSEFDGPERCLPSARLFHIESDTMITSENRKEFIADGDMYDALAHACQECAQDVMMNVGDLEWVDVCEAGNNAEPIRAIVSKAINADKEAIDKTPTLLIATGNGKVRAGIFSRQHLICNGMECSTALPIVREACRRKMNVIMLDPNVHGDRLGMITFEKSMAKVFKSWEDETCSADRPPLGSRDLYVLSHSQSGAQFAGYLLDKSKHYLPHIRAIAFTDSTHNIRWAREDNNLLQLLESEKSVYFKVSKEGTSENPSLGPLETLGTEIATDAQWQDRFGQIKTKCAGTTEHSLTNWFARNQIWDHFDNFLKTSFGDSSEDNNVQANKTRDDKP</sequence>
<evidence type="ECO:0000313" key="3">
    <source>
        <dbReference type="Proteomes" id="UP001295423"/>
    </source>
</evidence>
<feature type="compositionally biased region" description="Basic and acidic residues" evidence="1">
    <location>
        <begin position="164"/>
        <end position="174"/>
    </location>
</feature>
<protein>
    <recommendedName>
        <fullName evidence="4">Arb2 domain-containing protein</fullName>
    </recommendedName>
</protein>
<feature type="compositionally biased region" description="Basic and acidic residues" evidence="1">
    <location>
        <begin position="20"/>
        <end position="29"/>
    </location>
</feature>
<keyword evidence="3" id="KW-1185">Reference proteome</keyword>
<dbReference type="EMBL" id="CAKOGP040002313">
    <property type="protein sequence ID" value="CAJ1966669.1"/>
    <property type="molecule type" value="Genomic_DNA"/>
</dbReference>